<gene>
    <name evidence="2" type="ORF">WA026_012792</name>
</gene>
<accession>A0AAW1U6B8</accession>
<name>A0AAW1U6B8_9CUCU</name>
<organism evidence="2 3">
    <name type="scientific">Henosepilachna vigintioctopunctata</name>
    <dbReference type="NCBI Taxonomy" id="420089"/>
    <lineage>
        <taxon>Eukaryota</taxon>
        <taxon>Metazoa</taxon>
        <taxon>Ecdysozoa</taxon>
        <taxon>Arthropoda</taxon>
        <taxon>Hexapoda</taxon>
        <taxon>Insecta</taxon>
        <taxon>Pterygota</taxon>
        <taxon>Neoptera</taxon>
        <taxon>Endopterygota</taxon>
        <taxon>Coleoptera</taxon>
        <taxon>Polyphaga</taxon>
        <taxon>Cucujiformia</taxon>
        <taxon>Coccinelloidea</taxon>
        <taxon>Coccinellidae</taxon>
        <taxon>Epilachninae</taxon>
        <taxon>Epilachnini</taxon>
        <taxon>Henosepilachna</taxon>
    </lineage>
</organism>
<dbReference type="Proteomes" id="UP001431783">
    <property type="component" value="Unassembled WGS sequence"/>
</dbReference>
<protein>
    <submittedName>
        <fullName evidence="2">Uncharacterized protein</fullName>
    </submittedName>
</protein>
<evidence type="ECO:0000313" key="3">
    <source>
        <dbReference type="Proteomes" id="UP001431783"/>
    </source>
</evidence>
<proteinExistence type="predicted"/>
<keyword evidence="3" id="KW-1185">Reference proteome</keyword>
<reference evidence="2 3" key="1">
    <citation type="submission" date="2023-03" db="EMBL/GenBank/DDBJ databases">
        <title>Genome insight into feeding habits of ladybird beetles.</title>
        <authorList>
            <person name="Li H.-S."/>
            <person name="Huang Y.-H."/>
            <person name="Pang H."/>
        </authorList>
    </citation>
    <scope>NUCLEOTIDE SEQUENCE [LARGE SCALE GENOMIC DNA]</scope>
    <source>
        <strain evidence="2">SYSU_2023b</strain>
        <tissue evidence="2">Whole body</tissue>
    </source>
</reference>
<keyword evidence="1" id="KW-0812">Transmembrane</keyword>
<keyword evidence="1" id="KW-1133">Transmembrane helix</keyword>
<dbReference type="EMBL" id="JARQZJ010000036">
    <property type="protein sequence ID" value="KAK9876480.1"/>
    <property type="molecule type" value="Genomic_DNA"/>
</dbReference>
<evidence type="ECO:0000256" key="1">
    <source>
        <dbReference type="SAM" id="Phobius"/>
    </source>
</evidence>
<evidence type="ECO:0000313" key="2">
    <source>
        <dbReference type="EMBL" id="KAK9876480.1"/>
    </source>
</evidence>
<dbReference type="AlphaFoldDB" id="A0AAW1U6B8"/>
<keyword evidence="1" id="KW-0472">Membrane</keyword>
<comment type="caution">
    <text evidence="2">The sequence shown here is derived from an EMBL/GenBank/DDBJ whole genome shotgun (WGS) entry which is preliminary data.</text>
</comment>
<sequence length="150" mass="17264">MEKQSTINGREQRIAEINVDFLELTGLDLLLLVHLDITFMYWTSQKRKIRISKVQKLETIVVKDEDSDCEIVAATQGQVDVPEYIDPKSLSSLLDEHNELLPPVIEKIVSKLSNDEEFDRECDKYYKANLEMDVENVQVDVVKVLSSPPR</sequence>
<feature type="transmembrane region" description="Helical" evidence="1">
    <location>
        <begin position="21"/>
        <end position="42"/>
    </location>
</feature>